<sequence length="243" mass="26961">TRIGVLTKKLRSKHREGQNRNLKKSDFISPPLPSLSSLSPPRALDPQPSPPFQIEPAASTRHGSPATGPVRRASTSPSFPGRRRPQLAVSSSETGDFRWFCIRTSSHSISLISPPILSSEAPGVQLIHRRDLREVQLARTSSRRRTKETTRAISLAPDPPPKCRSSLGDSAEFSAEVRRKLIKEGAKRSFVPDIRQAPGVQLIHRRDLREVQLARTSSRRRTKETTRAISLAPDPPPKCRSSL</sequence>
<feature type="compositionally biased region" description="Basic and acidic residues" evidence="1">
    <location>
        <begin position="15"/>
        <end position="26"/>
    </location>
</feature>
<dbReference type="EMBL" id="AP019302">
    <property type="protein sequence ID" value="BBH05478.1"/>
    <property type="molecule type" value="Genomic_DNA"/>
</dbReference>
<evidence type="ECO:0000313" key="2">
    <source>
        <dbReference type="EMBL" id="BBH05478.1"/>
    </source>
</evidence>
<feature type="region of interest" description="Disordered" evidence="1">
    <location>
        <begin position="213"/>
        <end position="243"/>
    </location>
</feature>
<accession>A0A4Y1RNH0</accession>
<organism evidence="2">
    <name type="scientific">Prunus dulcis</name>
    <name type="common">Almond</name>
    <name type="synonym">Amygdalus dulcis</name>
    <dbReference type="NCBI Taxonomy" id="3755"/>
    <lineage>
        <taxon>Eukaryota</taxon>
        <taxon>Viridiplantae</taxon>
        <taxon>Streptophyta</taxon>
        <taxon>Embryophyta</taxon>
        <taxon>Tracheophyta</taxon>
        <taxon>Spermatophyta</taxon>
        <taxon>Magnoliopsida</taxon>
        <taxon>eudicotyledons</taxon>
        <taxon>Gunneridae</taxon>
        <taxon>Pentapetalae</taxon>
        <taxon>rosids</taxon>
        <taxon>fabids</taxon>
        <taxon>Rosales</taxon>
        <taxon>Rosaceae</taxon>
        <taxon>Amygdaloideae</taxon>
        <taxon>Amygdaleae</taxon>
        <taxon>Prunus</taxon>
    </lineage>
</organism>
<evidence type="ECO:0008006" key="3">
    <source>
        <dbReference type="Google" id="ProtNLM"/>
    </source>
</evidence>
<gene>
    <name evidence="2" type="ORF">Prudu_016871</name>
</gene>
<proteinExistence type="predicted"/>
<feature type="region of interest" description="Disordered" evidence="1">
    <location>
        <begin position="1"/>
        <end position="90"/>
    </location>
</feature>
<evidence type="ECO:0000256" key="1">
    <source>
        <dbReference type="SAM" id="MobiDB-lite"/>
    </source>
</evidence>
<feature type="compositionally biased region" description="Pro residues" evidence="1">
    <location>
        <begin position="233"/>
        <end position="243"/>
    </location>
</feature>
<feature type="region of interest" description="Disordered" evidence="1">
    <location>
        <begin position="141"/>
        <end position="170"/>
    </location>
</feature>
<name>A0A4Y1RNH0_PRUDU</name>
<dbReference type="AlphaFoldDB" id="A0A4Y1RNH0"/>
<protein>
    <recommendedName>
        <fullName evidence="3">F-box family protein with DUF295</fullName>
    </recommendedName>
</protein>
<reference evidence="2" key="1">
    <citation type="journal article" date="2019" name="Science">
        <title>Mutation of a bHLH transcription factor allowed almond domestication.</title>
        <authorList>
            <person name="Sanchez-Perez R."/>
            <person name="Pavan S."/>
            <person name="Mazzeo R."/>
            <person name="Moldovan C."/>
            <person name="Aiese Cigliano R."/>
            <person name="Del Cueto J."/>
            <person name="Ricciardi F."/>
            <person name="Lotti C."/>
            <person name="Ricciardi L."/>
            <person name="Dicenta F."/>
            <person name="Lopez-Marques R.L."/>
            <person name="Lindberg Moller B."/>
        </authorList>
    </citation>
    <scope>NUCLEOTIDE SEQUENCE</scope>
</reference>
<feature type="non-terminal residue" evidence="2">
    <location>
        <position position="1"/>
    </location>
</feature>